<feature type="domain" description="DUF6533" evidence="2">
    <location>
        <begin position="16"/>
        <end position="57"/>
    </location>
</feature>
<evidence type="ECO:0000259" key="2">
    <source>
        <dbReference type="Pfam" id="PF20151"/>
    </source>
</evidence>
<accession>A0A0H2S4I2</accession>
<organism evidence="3 4">
    <name type="scientific">Schizopora paradoxa</name>
    <dbReference type="NCBI Taxonomy" id="27342"/>
    <lineage>
        <taxon>Eukaryota</taxon>
        <taxon>Fungi</taxon>
        <taxon>Dikarya</taxon>
        <taxon>Basidiomycota</taxon>
        <taxon>Agaricomycotina</taxon>
        <taxon>Agaricomycetes</taxon>
        <taxon>Hymenochaetales</taxon>
        <taxon>Schizoporaceae</taxon>
        <taxon>Schizopora</taxon>
    </lineage>
</organism>
<keyword evidence="1" id="KW-0812">Transmembrane</keyword>
<dbReference type="OrthoDB" id="2637653at2759"/>
<dbReference type="Pfam" id="PF20151">
    <property type="entry name" value="DUF6533"/>
    <property type="match status" value="1"/>
</dbReference>
<feature type="transmembrane region" description="Helical" evidence="1">
    <location>
        <begin position="160"/>
        <end position="183"/>
    </location>
</feature>
<feature type="transmembrane region" description="Helical" evidence="1">
    <location>
        <begin position="204"/>
        <end position="224"/>
    </location>
</feature>
<dbReference type="InParanoid" id="A0A0H2S4I2"/>
<dbReference type="STRING" id="27342.A0A0H2S4I2"/>
<keyword evidence="1" id="KW-0472">Membrane</keyword>
<name>A0A0H2S4I2_9AGAM</name>
<evidence type="ECO:0000256" key="1">
    <source>
        <dbReference type="SAM" id="Phobius"/>
    </source>
</evidence>
<dbReference type="EMBL" id="KQ085990">
    <property type="protein sequence ID" value="KLO11856.1"/>
    <property type="molecule type" value="Genomic_DNA"/>
</dbReference>
<feature type="transmembrane region" description="Helical" evidence="1">
    <location>
        <begin position="230"/>
        <end position="249"/>
    </location>
</feature>
<keyword evidence="4" id="KW-1185">Reference proteome</keyword>
<feature type="transmembrane region" description="Helical" evidence="1">
    <location>
        <begin position="120"/>
        <end position="140"/>
    </location>
</feature>
<proteinExistence type="predicted"/>
<dbReference type="InterPro" id="IPR045340">
    <property type="entry name" value="DUF6533"/>
</dbReference>
<reference evidence="3 4" key="1">
    <citation type="submission" date="2015-04" db="EMBL/GenBank/DDBJ databases">
        <title>Complete genome sequence of Schizopora paradoxa KUC8140, a cosmopolitan wood degrader in East Asia.</title>
        <authorList>
            <consortium name="DOE Joint Genome Institute"/>
            <person name="Min B."/>
            <person name="Park H."/>
            <person name="Jang Y."/>
            <person name="Kim J.-J."/>
            <person name="Kim K.H."/>
            <person name="Pangilinan J."/>
            <person name="Lipzen A."/>
            <person name="Riley R."/>
            <person name="Grigoriev I.V."/>
            <person name="Spatafora J.W."/>
            <person name="Choi I.-G."/>
        </authorList>
    </citation>
    <scope>NUCLEOTIDE SEQUENCE [LARGE SCALE GENOMIC DNA]</scope>
    <source>
        <strain evidence="3 4">KUC8140</strain>
    </source>
</reference>
<sequence>MSETPNYASIAASRNSVASFAFLTWDILITMGDEVEFIWNKPFAPTSYIYLFTRYFAWISQLALLCGVDTLSTSRSRHPSPAECRNWVIWETTSTQVELMAVELLLMMRVHALYNRSRRVAYGLGICYVTEVVVMTVSITLSTINSKSTSNCETIVPLTIIAYGAASLLFELLLLVMTTTKVVRQLRETWRYIPMMRTILRDGLWAFALIFVAIFTNAILYGFVKNALSAVAFPWLLTVSSFSGYRLMLNLRRAGYDMHSDLALTRTGDLEFATMDRFKREENTQVSDATTTTTDGTVVTS</sequence>
<dbReference type="Proteomes" id="UP000053477">
    <property type="component" value="Unassembled WGS sequence"/>
</dbReference>
<evidence type="ECO:0000313" key="3">
    <source>
        <dbReference type="EMBL" id="KLO11856.1"/>
    </source>
</evidence>
<gene>
    <name evidence="3" type="ORF">SCHPADRAFT_905633</name>
</gene>
<dbReference type="AlphaFoldDB" id="A0A0H2S4I2"/>
<evidence type="ECO:0000313" key="4">
    <source>
        <dbReference type="Proteomes" id="UP000053477"/>
    </source>
</evidence>
<protein>
    <recommendedName>
        <fullName evidence="2">DUF6533 domain-containing protein</fullName>
    </recommendedName>
</protein>
<keyword evidence="1" id="KW-1133">Transmembrane helix</keyword>